<dbReference type="Pfam" id="PF09587">
    <property type="entry name" value="PGA_cap"/>
    <property type="match status" value="1"/>
</dbReference>
<dbReference type="InterPro" id="IPR019079">
    <property type="entry name" value="Capsule_synth_CapA"/>
</dbReference>
<dbReference type="PANTHER" id="PTHR33393">
    <property type="entry name" value="POLYGLUTAMINE SYNTHESIS ACCESSORY PROTEIN RV0574C-RELATED"/>
    <property type="match status" value="1"/>
</dbReference>
<reference evidence="3" key="1">
    <citation type="submission" date="2021-01" db="EMBL/GenBank/DDBJ databases">
        <title>Modified the classification status of verrucomicrobia.</title>
        <authorList>
            <person name="Feng X."/>
        </authorList>
    </citation>
    <scope>NUCLEOTIDE SEQUENCE</scope>
    <source>
        <strain evidence="3">JCM 18052</strain>
    </source>
</reference>
<gene>
    <name evidence="3" type="ORF">JIN84_06870</name>
</gene>
<sequence length="825" mass="90702">MLIAVLAGFVRAGQELPVFIADNHAETAGWIIRNFDLDEKHVLVLVDAHSDGSAAERSEEIREQLRRVPSEKERAARVEDWRKTGRIQAFNWIEPLMPRPLDRVLWLAAPELSAKERAAKTLDATESLDGRLEVEPRSAGSFERRWETCDLKRYRDWQPGTRKVVLAIDLDFFAGMNPADRVSRFEEIWERAMDWPGLAGVAFAVSRPWLGGDEEADALVSLAVDAVRRTRGAFLELDASLDDRPDDSSKAAELKHQVPRWDIAKISAGLRMKLGMMADDLRIADRNRRWSAAAWADESVSARIVPDHGEIDCDGVWRFPLGGEPVLRAEASAASTGRTRWFLLEPARDAYDLLPETGLGKDFSQSPARWIYEKRRSLGESGDSQLDPAAWRRPTGGRFFVEAEMETTEGWIPTPRIELRIRSAEGFRGAVSECFGMPYVFGIAGVRAGDLSGVETGWGGDCANLFVHAWRRNGIPLAWGDPGRLRARLATKAEGVSLQDPVKITPEEIARGVVVDFGKHVAAVWEDREPFGLLDGGDAVVHHLGGFPEIVALSRLAESRPVFSLRVPAALPTCRLAFAGDVVLAGEERRVIDGFGKGGADRFVANLEGIPSMREPDTKPRYDFRFPPERLAWLKERGVDAVSLANNHAADAGRDGIVEGMKALDAAGISYFGVGKNEAEACRPWRVTARGVRLAVFGASYFPAGAAGADHPGIAVLPSHQDRIAREIQEARTAGERVIIMVHGGDEYDVKVNDEQRRWARWLVARGASFIVGAHPHVVQRGENHGGAVVFHSLGNAVYPADLKGADSGRIQVLEVGAATGLEKQ</sequence>
<dbReference type="Gene3D" id="3.60.21.10">
    <property type="match status" value="1"/>
</dbReference>
<comment type="similarity">
    <text evidence="1">Belongs to the CapA family.</text>
</comment>
<dbReference type="PANTHER" id="PTHR33393:SF13">
    <property type="entry name" value="PGA BIOSYNTHESIS PROTEIN CAPA"/>
    <property type="match status" value="1"/>
</dbReference>
<dbReference type="InterPro" id="IPR029052">
    <property type="entry name" value="Metallo-depent_PP-like"/>
</dbReference>
<comment type="caution">
    <text evidence="3">The sequence shown here is derived from an EMBL/GenBank/DDBJ whole genome shotgun (WGS) entry which is preliminary data.</text>
</comment>
<dbReference type="EMBL" id="JAENIK010000008">
    <property type="protein sequence ID" value="MBK1815328.1"/>
    <property type="molecule type" value="Genomic_DNA"/>
</dbReference>
<dbReference type="SUPFAM" id="SSF56300">
    <property type="entry name" value="Metallo-dependent phosphatases"/>
    <property type="match status" value="1"/>
</dbReference>
<dbReference type="AlphaFoldDB" id="A0A934QZ15"/>
<dbReference type="InterPro" id="IPR052169">
    <property type="entry name" value="CW_Biosynth-Accessory"/>
</dbReference>
<keyword evidence="4" id="KW-1185">Reference proteome</keyword>
<protein>
    <submittedName>
        <fullName evidence="3">CapA family protein</fullName>
    </submittedName>
</protein>
<organism evidence="3 4">
    <name type="scientific">Luteolibacter yonseiensis</name>
    <dbReference type="NCBI Taxonomy" id="1144680"/>
    <lineage>
        <taxon>Bacteria</taxon>
        <taxon>Pseudomonadati</taxon>
        <taxon>Verrucomicrobiota</taxon>
        <taxon>Verrucomicrobiia</taxon>
        <taxon>Verrucomicrobiales</taxon>
        <taxon>Verrucomicrobiaceae</taxon>
        <taxon>Luteolibacter</taxon>
    </lineage>
</organism>
<evidence type="ECO:0000259" key="2">
    <source>
        <dbReference type="SMART" id="SM00854"/>
    </source>
</evidence>
<evidence type="ECO:0000313" key="4">
    <source>
        <dbReference type="Proteomes" id="UP000600139"/>
    </source>
</evidence>
<evidence type="ECO:0000256" key="1">
    <source>
        <dbReference type="ARBA" id="ARBA00005662"/>
    </source>
</evidence>
<dbReference type="CDD" id="cd07381">
    <property type="entry name" value="MPP_CapA"/>
    <property type="match status" value="1"/>
</dbReference>
<accession>A0A934QZ15</accession>
<dbReference type="Proteomes" id="UP000600139">
    <property type="component" value="Unassembled WGS sequence"/>
</dbReference>
<dbReference type="SMART" id="SM00854">
    <property type="entry name" value="PGA_cap"/>
    <property type="match status" value="1"/>
</dbReference>
<name>A0A934QZ15_9BACT</name>
<dbReference type="RefSeq" id="WP_200350292.1">
    <property type="nucleotide sequence ID" value="NZ_JAENIK010000008.1"/>
</dbReference>
<proteinExistence type="inferred from homology"/>
<evidence type="ECO:0000313" key="3">
    <source>
        <dbReference type="EMBL" id="MBK1815328.1"/>
    </source>
</evidence>
<feature type="domain" description="Capsule synthesis protein CapA" evidence="2">
    <location>
        <begin position="575"/>
        <end position="801"/>
    </location>
</feature>